<dbReference type="Proteomes" id="UP001215827">
    <property type="component" value="Chromosome"/>
</dbReference>
<gene>
    <name evidence="2" type="ORF">P7228_00620</name>
</gene>
<feature type="transmembrane region" description="Helical" evidence="1">
    <location>
        <begin position="5"/>
        <end position="26"/>
    </location>
</feature>
<accession>A0ABY8FU35</accession>
<dbReference type="Gene3D" id="3.40.50.1820">
    <property type="entry name" value="alpha/beta hydrolase"/>
    <property type="match status" value="1"/>
</dbReference>
<dbReference type="EMBL" id="CP121106">
    <property type="protein sequence ID" value="WFL77600.1"/>
    <property type="molecule type" value="Genomic_DNA"/>
</dbReference>
<dbReference type="Pfam" id="PF11288">
    <property type="entry name" value="DUF3089"/>
    <property type="match status" value="1"/>
</dbReference>
<keyword evidence="1" id="KW-1133">Transmembrane helix</keyword>
<dbReference type="RefSeq" id="WP_278016293.1">
    <property type="nucleotide sequence ID" value="NZ_CP121106.1"/>
</dbReference>
<keyword evidence="3" id="KW-1185">Reference proteome</keyword>
<organism evidence="2 3">
    <name type="scientific">Altererythrobacter arenosus</name>
    <dbReference type="NCBI Taxonomy" id="3032592"/>
    <lineage>
        <taxon>Bacteria</taxon>
        <taxon>Pseudomonadati</taxon>
        <taxon>Pseudomonadota</taxon>
        <taxon>Alphaproteobacteria</taxon>
        <taxon>Sphingomonadales</taxon>
        <taxon>Erythrobacteraceae</taxon>
        <taxon>Altererythrobacter</taxon>
    </lineage>
</organism>
<evidence type="ECO:0000313" key="3">
    <source>
        <dbReference type="Proteomes" id="UP001215827"/>
    </source>
</evidence>
<dbReference type="InterPro" id="IPR029058">
    <property type="entry name" value="AB_hydrolase_fold"/>
</dbReference>
<sequence>MARKFLYFVAIMIVLVIAGLIVLRIWSKELTAIAFVPTTDFAEQTPLEANAYQDPELWYSRPGIGLDDPARWQPAYRDEGRSLPQPADPKPGNFAVFFIHPTSFLDRSNWNAPIGSTEAEDRARLYLRGLASPFNQASEIWAPKYRQATMGAFLTDKPEGQKALDAAYADVKQAFAFFLTAVDEDTPIVLAGHSQGSLHLLRLLLEEVNGSATAPRIVAAYVVGWPVSVEHDLPALGLPACAAANQTGCLLSWSTFAEPADPTDVLDTYSSSKGFDGELRGNSQILCTNPLTGRVGGEAEAAVNLGTLVPDGDLANGDLVRGSVPARCDDRGLLLIGDPPEMGSYVLPGNNYHVYDIPLFWANVQQDVATRVSAWQQARPNQAKPSPAP</sequence>
<evidence type="ECO:0000256" key="1">
    <source>
        <dbReference type="SAM" id="Phobius"/>
    </source>
</evidence>
<name>A0ABY8FU35_9SPHN</name>
<proteinExistence type="predicted"/>
<reference evidence="2 3" key="1">
    <citation type="submission" date="2023-03" db="EMBL/GenBank/DDBJ databases">
        <title>Altererythrobacter sp. CAU 1644 isolated from sand.</title>
        <authorList>
            <person name="Kim W."/>
        </authorList>
    </citation>
    <scope>NUCLEOTIDE SEQUENCE [LARGE SCALE GENOMIC DNA]</scope>
    <source>
        <strain evidence="2 3">CAU 1644</strain>
    </source>
</reference>
<dbReference type="InterPro" id="IPR021440">
    <property type="entry name" value="DUF3089"/>
</dbReference>
<keyword evidence="1" id="KW-0472">Membrane</keyword>
<protein>
    <submittedName>
        <fullName evidence="2">DUF3089 domain-containing protein</fullName>
    </submittedName>
</protein>
<dbReference type="SUPFAM" id="SSF53474">
    <property type="entry name" value="alpha/beta-Hydrolases"/>
    <property type="match status" value="1"/>
</dbReference>
<evidence type="ECO:0000313" key="2">
    <source>
        <dbReference type="EMBL" id="WFL77600.1"/>
    </source>
</evidence>
<keyword evidence="1" id="KW-0812">Transmembrane</keyword>